<protein>
    <submittedName>
        <fullName evidence="2">Uncharacterized protein</fullName>
    </submittedName>
</protein>
<keyword evidence="3" id="KW-1185">Reference proteome</keyword>
<reference evidence="2" key="1">
    <citation type="submission" date="2021-02" db="EMBL/GenBank/DDBJ databases">
        <title>Identification of vesicle-like marine bacterial viruses: A missing link between bacterial viruses and vesicles.</title>
        <authorList>
            <person name="Sun M."/>
            <person name="Wang P."/>
            <person name="Chen X."/>
            <person name="Xu Zhong K."/>
            <person name="Li H."/>
            <person name="Sui X."/>
            <person name="Zhao L."/>
            <person name="Li K."/>
            <person name="Qin Q."/>
            <person name="Su H."/>
            <person name="Zhang X."/>
            <person name="Li P."/>
            <person name="Li C."/>
            <person name="Fu H."/>
            <person name="Shen Q."/>
            <person name="Chen Y."/>
            <person name="McMinn A."/>
            <person name="A Suttle C.A."/>
            <person name="Wang M."/>
            <person name="Zhang Y."/>
        </authorList>
    </citation>
    <scope>NUCLEOTIDE SEQUENCE</scope>
</reference>
<dbReference type="Proteomes" id="UP000663595">
    <property type="component" value="Segment"/>
</dbReference>
<accession>A0A899IRR7</accession>
<proteinExistence type="predicted"/>
<keyword evidence="1" id="KW-1133">Transmembrane helix</keyword>
<sequence length="71" mass="6927">MGLDALAGFGGLDMGGGSIAPSSSASNKGGTNLVGGTVFGDYNPASEQDLMPWVVGGVVLLLGAVFVLKKG</sequence>
<evidence type="ECO:0000313" key="3">
    <source>
        <dbReference type="Proteomes" id="UP000663595"/>
    </source>
</evidence>
<organism evidence="2 3">
    <name type="scientific">Marinomonas phage MfV</name>
    <dbReference type="NCBI Taxonomy" id="2815747"/>
    <lineage>
        <taxon>Viruses</taxon>
        <taxon>Varidnaviria</taxon>
        <taxon>Abadenavirae</taxon>
        <taxon>Produgelaviricota</taxon>
        <taxon>Belvinaviricetes</taxon>
        <taxon>Vinavirales</taxon>
        <taxon>Parnassusviridae</taxon>
        <taxon>Corycianvirus</taxon>
        <taxon>Corycianvirus MfV</taxon>
    </lineage>
</organism>
<name>A0A899IRR7_9VIRU</name>
<feature type="transmembrane region" description="Helical" evidence="1">
    <location>
        <begin position="50"/>
        <end position="68"/>
    </location>
</feature>
<evidence type="ECO:0000313" key="2">
    <source>
        <dbReference type="EMBL" id="QSM01480.1"/>
    </source>
</evidence>
<dbReference type="EMBL" id="MW618650">
    <property type="protein sequence ID" value="QSM01480.1"/>
    <property type="molecule type" value="Genomic_DNA"/>
</dbReference>
<keyword evidence="1" id="KW-0812">Transmembrane</keyword>
<keyword evidence="1" id="KW-0472">Membrane</keyword>
<evidence type="ECO:0000256" key="1">
    <source>
        <dbReference type="SAM" id="Phobius"/>
    </source>
</evidence>